<dbReference type="FunFam" id="4.10.830.10:FF:000001">
    <property type="entry name" value="30S ribosomal protein S14 type Z"/>
    <property type="match status" value="1"/>
</dbReference>
<keyword evidence="3 9" id="KW-0862">Zinc</keyword>
<dbReference type="PANTHER" id="PTHR19836:SF19">
    <property type="entry name" value="SMALL RIBOSOMAL SUBUNIT PROTEIN US14M"/>
    <property type="match status" value="1"/>
</dbReference>
<dbReference type="Gene3D" id="4.10.830.10">
    <property type="entry name" value="30s Ribosomal Protein S14, Chain N"/>
    <property type="match status" value="1"/>
</dbReference>
<comment type="similarity">
    <text evidence="8 9">Belongs to the universal ribosomal protein uS14 family. Zinc-binding uS14 subfamily.</text>
</comment>
<keyword evidence="6 9" id="KW-0687">Ribonucleoprotein</keyword>
<evidence type="ECO:0000313" key="10">
    <source>
        <dbReference type="EMBL" id="OGG31468.1"/>
    </source>
</evidence>
<keyword evidence="5 9" id="KW-0689">Ribosomal protein</keyword>
<dbReference type="Proteomes" id="UP000176450">
    <property type="component" value="Unassembled WGS sequence"/>
</dbReference>
<keyword evidence="2 9" id="KW-0699">rRNA-binding</keyword>
<evidence type="ECO:0000256" key="8">
    <source>
        <dbReference type="ARBA" id="ARBA00060857"/>
    </source>
</evidence>
<comment type="cofactor">
    <cofactor evidence="9">
        <name>Zn(2+)</name>
        <dbReference type="ChEBI" id="CHEBI:29105"/>
    </cofactor>
    <text evidence="9">Binds 1 zinc ion per subunit.</text>
</comment>
<feature type="binding site" evidence="9">
    <location>
        <position position="43"/>
    </location>
    <ligand>
        <name>Zn(2+)</name>
        <dbReference type="ChEBI" id="CHEBI:29105"/>
    </ligand>
</feature>
<dbReference type="HAMAP" id="MF_01364_B">
    <property type="entry name" value="Ribosomal_uS14_2_B"/>
    <property type="match status" value="1"/>
</dbReference>
<dbReference type="EMBL" id="MFJX01000011">
    <property type="protein sequence ID" value="OGG31468.1"/>
    <property type="molecule type" value="Genomic_DNA"/>
</dbReference>
<dbReference type="SUPFAM" id="SSF57716">
    <property type="entry name" value="Glucocorticoid receptor-like (DNA-binding domain)"/>
    <property type="match status" value="1"/>
</dbReference>
<dbReference type="InterPro" id="IPR001209">
    <property type="entry name" value="Ribosomal_uS14"/>
</dbReference>
<dbReference type="InterPro" id="IPR043140">
    <property type="entry name" value="Ribosomal_uS14_sf"/>
</dbReference>
<dbReference type="NCBIfam" id="NF005974">
    <property type="entry name" value="PRK08061.1"/>
    <property type="match status" value="1"/>
</dbReference>
<dbReference type="Pfam" id="PF00253">
    <property type="entry name" value="Ribosomal_S14"/>
    <property type="match status" value="1"/>
</dbReference>
<evidence type="ECO:0000256" key="2">
    <source>
        <dbReference type="ARBA" id="ARBA00022730"/>
    </source>
</evidence>
<dbReference type="AlphaFoldDB" id="A0A1F6B3I4"/>
<evidence type="ECO:0000256" key="6">
    <source>
        <dbReference type="ARBA" id="ARBA00023274"/>
    </source>
</evidence>
<feature type="binding site" evidence="9">
    <location>
        <position position="27"/>
    </location>
    <ligand>
        <name>Zn(2+)</name>
        <dbReference type="ChEBI" id="CHEBI:29105"/>
    </ligand>
</feature>
<dbReference type="GO" id="GO:0015935">
    <property type="term" value="C:small ribosomal subunit"/>
    <property type="evidence" value="ECO:0007669"/>
    <property type="project" value="TreeGrafter"/>
</dbReference>
<name>A0A1F6B3I4_9BACT</name>
<feature type="binding site" evidence="9">
    <location>
        <position position="24"/>
    </location>
    <ligand>
        <name>Zn(2+)</name>
        <dbReference type="ChEBI" id="CHEBI:29105"/>
    </ligand>
</feature>
<proteinExistence type="inferred from homology"/>
<evidence type="ECO:0000256" key="3">
    <source>
        <dbReference type="ARBA" id="ARBA00022833"/>
    </source>
</evidence>
<evidence type="ECO:0000256" key="7">
    <source>
        <dbReference type="ARBA" id="ARBA00035167"/>
    </source>
</evidence>
<dbReference type="GO" id="GO:0003735">
    <property type="term" value="F:structural constituent of ribosome"/>
    <property type="evidence" value="ECO:0007669"/>
    <property type="project" value="InterPro"/>
</dbReference>
<dbReference type="InterPro" id="IPR018271">
    <property type="entry name" value="Ribosomal_uS14_CS"/>
</dbReference>
<evidence type="ECO:0000256" key="4">
    <source>
        <dbReference type="ARBA" id="ARBA00022884"/>
    </source>
</evidence>
<dbReference type="GO" id="GO:0006412">
    <property type="term" value="P:translation"/>
    <property type="evidence" value="ECO:0007669"/>
    <property type="project" value="UniProtKB-UniRule"/>
</dbReference>
<reference evidence="10 11" key="1">
    <citation type="journal article" date="2016" name="Nat. Commun.">
        <title>Thousands of microbial genomes shed light on interconnected biogeochemical processes in an aquifer system.</title>
        <authorList>
            <person name="Anantharaman K."/>
            <person name="Brown C.T."/>
            <person name="Hug L.A."/>
            <person name="Sharon I."/>
            <person name="Castelle C.J."/>
            <person name="Probst A.J."/>
            <person name="Thomas B.C."/>
            <person name="Singh A."/>
            <person name="Wilkins M.J."/>
            <person name="Karaoz U."/>
            <person name="Brodie E.L."/>
            <person name="Williams K.H."/>
            <person name="Hubbard S.S."/>
            <person name="Banfield J.F."/>
        </authorList>
    </citation>
    <scope>NUCLEOTIDE SEQUENCE [LARGE SCALE GENOMIC DNA]</scope>
</reference>
<dbReference type="GO" id="GO:0019843">
    <property type="term" value="F:rRNA binding"/>
    <property type="evidence" value="ECO:0007669"/>
    <property type="project" value="UniProtKB-UniRule"/>
</dbReference>
<accession>A0A1F6B3I4</accession>
<dbReference type="GO" id="GO:0008270">
    <property type="term" value="F:zinc ion binding"/>
    <property type="evidence" value="ECO:0007669"/>
    <property type="project" value="UniProtKB-UniRule"/>
</dbReference>
<gene>
    <name evidence="9" type="primary">rpsZ</name>
    <name evidence="9" type="synonym">rpsN</name>
    <name evidence="10" type="ORF">A3A63_03550</name>
</gene>
<feature type="binding site" evidence="9">
    <location>
        <position position="40"/>
    </location>
    <ligand>
        <name>Zn(2+)</name>
        <dbReference type="ChEBI" id="CHEBI:29105"/>
    </ligand>
</feature>
<evidence type="ECO:0000256" key="5">
    <source>
        <dbReference type="ARBA" id="ARBA00022980"/>
    </source>
</evidence>
<sequence length="61" mass="7094">MAKTSDIVKFQHKQKFAVRHRNRCSLCGRSRAYMRKFGICRLCFRALAHKGELPGVIKASW</sequence>
<evidence type="ECO:0000256" key="9">
    <source>
        <dbReference type="HAMAP-Rule" id="MF_01364"/>
    </source>
</evidence>
<comment type="caution">
    <text evidence="10">The sequence shown here is derived from an EMBL/GenBank/DDBJ whole genome shotgun (WGS) entry which is preliminary data.</text>
</comment>
<comment type="function">
    <text evidence="9">Binds 16S rRNA, required for the assembly of 30S particles and may also be responsible for determining the conformation of the 16S rRNA at the A site.</text>
</comment>
<comment type="subunit">
    <text evidence="9">Part of the 30S ribosomal subunit. Contacts proteins S3 and S10.</text>
</comment>
<organism evidence="10 11">
    <name type="scientific">Candidatus Gottesmanbacteria bacterium RIFCSPLOWO2_01_FULL_46_9</name>
    <dbReference type="NCBI Taxonomy" id="1798394"/>
    <lineage>
        <taxon>Bacteria</taxon>
        <taxon>Candidatus Gottesmaniibacteriota</taxon>
    </lineage>
</organism>
<evidence type="ECO:0000256" key="1">
    <source>
        <dbReference type="ARBA" id="ARBA00022723"/>
    </source>
</evidence>
<keyword evidence="4 9" id="KW-0694">RNA-binding</keyword>
<dbReference type="PANTHER" id="PTHR19836">
    <property type="entry name" value="30S RIBOSOMAL PROTEIN S14"/>
    <property type="match status" value="1"/>
</dbReference>
<protein>
    <recommendedName>
        <fullName evidence="7 9">Small ribosomal subunit protein uS14</fullName>
    </recommendedName>
</protein>
<dbReference type="InterPro" id="IPR023053">
    <property type="entry name" value="Ribosomal_uS14_bact"/>
</dbReference>
<keyword evidence="1 9" id="KW-0479">Metal-binding</keyword>
<dbReference type="PROSITE" id="PS00527">
    <property type="entry name" value="RIBOSOMAL_S14"/>
    <property type="match status" value="1"/>
</dbReference>
<dbReference type="GO" id="GO:0005737">
    <property type="term" value="C:cytoplasm"/>
    <property type="evidence" value="ECO:0007669"/>
    <property type="project" value="UniProtKB-ARBA"/>
</dbReference>
<evidence type="ECO:0000313" key="11">
    <source>
        <dbReference type="Proteomes" id="UP000176450"/>
    </source>
</evidence>